<gene>
    <name evidence="1" type="ORF">EXIGLDRAFT_756553</name>
</gene>
<reference evidence="1 2" key="1">
    <citation type="journal article" date="2016" name="Mol. Biol. Evol.">
        <title>Comparative Genomics of Early-Diverging Mushroom-Forming Fungi Provides Insights into the Origins of Lignocellulose Decay Capabilities.</title>
        <authorList>
            <person name="Nagy L.G."/>
            <person name="Riley R."/>
            <person name="Tritt A."/>
            <person name="Adam C."/>
            <person name="Daum C."/>
            <person name="Floudas D."/>
            <person name="Sun H."/>
            <person name="Yadav J.S."/>
            <person name="Pangilinan J."/>
            <person name="Larsson K.H."/>
            <person name="Matsuura K."/>
            <person name="Barry K."/>
            <person name="Labutti K."/>
            <person name="Kuo R."/>
            <person name="Ohm R.A."/>
            <person name="Bhattacharya S.S."/>
            <person name="Shirouzu T."/>
            <person name="Yoshinaga Y."/>
            <person name="Martin F.M."/>
            <person name="Grigoriev I.V."/>
            <person name="Hibbett D.S."/>
        </authorList>
    </citation>
    <scope>NUCLEOTIDE SEQUENCE [LARGE SCALE GENOMIC DNA]</scope>
    <source>
        <strain evidence="1 2">HHB12029</strain>
    </source>
</reference>
<sequence>MAAHPAASAWNKWVHSLPLTKNSEYVHLHETHWGKQTVATPSRLSIHIDWKPDIPRVIDNISLDLFSNTNQKLFVFHQYPYFVARTLAQLDRQRYKTDPHVKPVVIIGKSCFLIFFIICMLARAEPCIYYRDKTFYFFTPEGVRVTNDIDLDDFSDSDMPRSTKLFLDADANSQPSKRILRSRHFFVIQVSSPNEEHYRWMQSIYGVEFVMDAHADDEMVAFLQHTLLQVPPLDVLKSAVRTFGPNLRMLSAFDPQFETTRAQAKVEELLVGRLCDIGKWRPPMIMKTFSCPEPDSWDYELGDSQHVRTV</sequence>
<name>A0A165B7J8_EXIGL</name>
<protein>
    <submittedName>
        <fullName evidence="1">Uncharacterized protein</fullName>
    </submittedName>
</protein>
<dbReference type="Proteomes" id="UP000077266">
    <property type="component" value="Unassembled WGS sequence"/>
</dbReference>
<dbReference type="EMBL" id="KV426533">
    <property type="protein sequence ID" value="KZV79996.1"/>
    <property type="molecule type" value="Genomic_DNA"/>
</dbReference>
<dbReference type="AlphaFoldDB" id="A0A165B7J8"/>
<keyword evidence="2" id="KW-1185">Reference proteome</keyword>
<organism evidence="1 2">
    <name type="scientific">Exidia glandulosa HHB12029</name>
    <dbReference type="NCBI Taxonomy" id="1314781"/>
    <lineage>
        <taxon>Eukaryota</taxon>
        <taxon>Fungi</taxon>
        <taxon>Dikarya</taxon>
        <taxon>Basidiomycota</taxon>
        <taxon>Agaricomycotina</taxon>
        <taxon>Agaricomycetes</taxon>
        <taxon>Auriculariales</taxon>
        <taxon>Exidiaceae</taxon>
        <taxon>Exidia</taxon>
    </lineage>
</organism>
<dbReference type="InParanoid" id="A0A165B7J8"/>
<proteinExistence type="predicted"/>
<accession>A0A165B7J8</accession>
<evidence type="ECO:0000313" key="2">
    <source>
        <dbReference type="Proteomes" id="UP000077266"/>
    </source>
</evidence>
<evidence type="ECO:0000313" key="1">
    <source>
        <dbReference type="EMBL" id="KZV79996.1"/>
    </source>
</evidence>